<dbReference type="Gene3D" id="3.90.550.10">
    <property type="entry name" value="Spore Coat Polysaccharide Biosynthesis Protein SpsA, Chain A"/>
    <property type="match status" value="1"/>
</dbReference>
<gene>
    <name evidence="1" type="ORF">SAMN05661086_01541</name>
</gene>
<name>A0A1I6JBX5_9FIRM</name>
<evidence type="ECO:0000313" key="1">
    <source>
        <dbReference type="EMBL" id="SFR76442.1"/>
    </source>
</evidence>
<proteinExistence type="predicted"/>
<protein>
    <recommendedName>
        <fullName evidence="3">Glycosyl transferase family 2</fullName>
    </recommendedName>
</protein>
<organism evidence="1 2">
    <name type="scientific">Anaeromicropila populeti</name>
    <dbReference type="NCBI Taxonomy" id="37658"/>
    <lineage>
        <taxon>Bacteria</taxon>
        <taxon>Bacillati</taxon>
        <taxon>Bacillota</taxon>
        <taxon>Clostridia</taxon>
        <taxon>Lachnospirales</taxon>
        <taxon>Lachnospiraceae</taxon>
        <taxon>Anaeromicropila</taxon>
    </lineage>
</organism>
<evidence type="ECO:0000313" key="2">
    <source>
        <dbReference type="Proteomes" id="UP000199659"/>
    </source>
</evidence>
<dbReference type="Proteomes" id="UP000199659">
    <property type="component" value="Unassembled WGS sequence"/>
</dbReference>
<accession>A0A1I6JBX5</accession>
<dbReference type="RefSeq" id="WP_177214615.1">
    <property type="nucleotide sequence ID" value="NZ_FOYZ01000005.1"/>
</dbReference>
<dbReference type="InterPro" id="IPR029044">
    <property type="entry name" value="Nucleotide-diphossugar_trans"/>
</dbReference>
<evidence type="ECO:0008006" key="3">
    <source>
        <dbReference type="Google" id="ProtNLM"/>
    </source>
</evidence>
<dbReference type="SUPFAM" id="SSF53448">
    <property type="entry name" value="Nucleotide-diphospho-sugar transferases"/>
    <property type="match status" value="1"/>
</dbReference>
<reference evidence="1 2" key="1">
    <citation type="submission" date="2016-10" db="EMBL/GenBank/DDBJ databases">
        <authorList>
            <person name="de Groot N.N."/>
        </authorList>
    </citation>
    <scope>NUCLEOTIDE SEQUENCE [LARGE SCALE GENOMIC DNA]</scope>
    <source>
        <strain evidence="1 2">743A</strain>
    </source>
</reference>
<dbReference type="EMBL" id="FOYZ01000005">
    <property type="protein sequence ID" value="SFR76442.1"/>
    <property type="molecule type" value="Genomic_DNA"/>
</dbReference>
<sequence>MDSDDEWFPEHLEECVKAIEVTDYSICSALWIEEKAGKLYSLNEYEWFVDSKKRIEMDLNIDINRKVWVFDERFFCYTLCTGFYCYHINTIVLKREIIKQVGFFNEKMKSNEDMEFLRGCNKFCVFKAPQYQLNCLKS</sequence>
<keyword evidence="2" id="KW-1185">Reference proteome</keyword>
<dbReference type="AlphaFoldDB" id="A0A1I6JBX5"/>